<evidence type="ECO:0000313" key="3">
    <source>
        <dbReference type="Proteomes" id="UP001497516"/>
    </source>
</evidence>
<sequence length="103" mass="11506">MANHVARVLAIVACHMFGIANSNVTRLLAVIANDFSGGSTSKLWTTRLHRKCRARIKSMEIKFGLTTQAGFITNQLTQHLLNGGNISMKQRRPNPLKSRIKLY</sequence>
<evidence type="ECO:0008006" key="4">
    <source>
        <dbReference type="Google" id="ProtNLM"/>
    </source>
</evidence>
<evidence type="ECO:0000256" key="1">
    <source>
        <dbReference type="SAM" id="SignalP"/>
    </source>
</evidence>
<feature type="signal peptide" evidence="1">
    <location>
        <begin position="1"/>
        <end position="22"/>
    </location>
</feature>
<name>A0AAV2GWP9_9ROSI</name>
<feature type="chain" id="PRO_5043483433" description="Secreted protein" evidence="1">
    <location>
        <begin position="23"/>
        <end position="103"/>
    </location>
</feature>
<protein>
    <recommendedName>
        <fullName evidence="4">Secreted protein</fullName>
    </recommendedName>
</protein>
<dbReference type="EMBL" id="OZ034822">
    <property type="protein sequence ID" value="CAL1413710.1"/>
    <property type="molecule type" value="Genomic_DNA"/>
</dbReference>
<keyword evidence="3" id="KW-1185">Reference proteome</keyword>
<gene>
    <name evidence="2" type="ORF">LTRI10_LOCUS52920</name>
</gene>
<evidence type="ECO:0000313" key="2">
    <source>
        <dbReference type="EMBL" id="CAL1413710.1"/>
    </source>
</evidence>
<accession>A0AAV2GWP9</accession>
<organism evidence="2 3">
    <name type="scientific">Linum trigynum</name>
    <dbReference type="NCBI Taxonomy" id="586398"/>
    <lineage>
        <taxon>Eukaryota</taxon>
        <taxon>Viridiplantae</taxon>
        <taxon>Streptophyta</taxon>
        <taxon>Embryophyta</taxon>
        <taxon>Tracheophyta</taxon>
        <taxon>Spermatophyta</taxon>
        <taxon>Magnoliopsida</taxon>
        <taxon>eudicotyledons</taxon>
        <taxon>Gunneridae</taxon>
        <taxon>Pentapetalae</taxon>
        <taxon>rosids</taxon>
        <taxon>fabids</taxon>
        <taxon>Malpighiales</taxon>
        <taxon>Linaceae</taxon>
        <taxon>Linum</taxon>
    </lineage>
</organism>
<dbReference type="AlphaFoldDB" id="A0AAV2GWP9"/>
<keyword evidence="1" id="KW-0732">Signal</keyword>
<proteinExistence type="predicted"/>
<reference evidence="2 3" key="1">
    <citation type="submission" date="2024-04" db="EMBL/GenBank/DDBJ databases">
        <authorList>
            <person name="Fracassetti M."/>
        </authorList>
    </citation>
    <scope>NUCLEOTIDE SEQUENCE [LARGE SCALE GENOMIC DNA]</scope>
</reference>
<dbReference type="Proteomes" id="UP001497516">
    <property type="component" value="Chromosome 9"/>
</dbReference>